<name>A0A5C1Q861_9SPIO</name>
<evidence type="ECO:0000259" key="1">
    <source>
        <dbReference type="PROSITE" id="PS51411"/>
    </source>
</evidence>
<reference evidence="2 3" key="2">
    <citation type="submission" date="2019-09" db="EMBL/GenBank/DDBJ databases">
        <title>Complete Genome Sequence and Methylome Analysis of free living Spirochaetas.</title>
        <authorList>
            <person name="Leshcheva N."/>
            <person name="Mikheeva N."/>
        </authorList>
    </citation>
    <scope>NUCLEOTIDE SEQUENCE [LARGE SCALE GENOMIC DNA]</scope>
    <source>
        <strain evidence="2 3">P</strain>
    </source>
</reference>
<dbReference type="InterPro" id="IPR047767">
    <property type="entry name" value="PSP1-like"/>
</dbReference>
<dbReference type="Pfam" id="PF04468">
    <property type="entry name" value="PSP1"/>
    <property type="match status" value="1"/>
</dbReference>
<gene>
    <name evidence="2" type="ORF">EW093_02415</name>
</gene>
<dbReference type="RefSeq" id="WP_149566855.1">
    <property type="nucleotide sequence ID" value="NZ_CP035807.1"/>
</dbReference>
<evidence type="ECO:0000313" key="3">
    <source>
        <dbReference type="Proteomes" id="UP000323824"/>
    </source>
</evidence>
<dbReference type="InterPro" id="IPR007557">
    <property type="entry name" value="PSP1_C"/>
</dbReference>
<dbReference type="OrthoDB" id="9779344at2"/>
<feature type="domain" description="PSP1 C-terminal" evidence="1">
    <location>
        <begin position="87"/>
        <end position="172"/>
    </location>
</feature>
<evidence type="ECO:0000313" key="2">
    <source>
        <dbReference type="EMBL" id="QEN03597.1"/>
    </source>
</evidence>
<dbReference type="Proteomes" id="UP000323824">
    <property type="component" value="Chromosome"/>
</dbReference>
<dbReference type="KEGG" id="sper:EW093_02415"/>
<reference evidence="2 3" key="1">
    <citation type="submission" date="2019-02" db="EMBL/GenBank/DDBJ databases">
        <authorList>
            <person name="Fomenkov A."/>
            <person name="Dubinina G."/>
            <person name="Grabovich M."/>
            <person name="Vincze T."/>
            <person name="Roberts R.J."/>
        </authorList>
    </citation>
    <scope>NUCLEOTIDE SEQUENCE [LARGE SCALE GENOMIC DNA]</scope>
    <source>
        <strain evidence="2 3">P</strain>
    </source>
</reference>
<dbReference type="PANTHER" id="PTHR43830:SF3">
    <property type="entry name" value="PROTEIN PSP1"/>
    <property type="match status" value="1"/>
</dbReference>
<dbReference type="AlphaFoldDB" id="A0A5C1Q861"/>
<protein>
    <recommendedName>
        <fullName evidence="1">PSP1 C-terminal domain-containing protein</fullName>
    </recommendedName>
</protein>
<dbReference type="PROSITE" id="PS51411">
    <property type="entry name" value="PSP1_C"/>
    <property type="match status" value="1"/>
</dbReference>
<dbReference type="PANTHER" id="PTHR43830">
    <property type="entry name" value="PROTEIN PSP1"/>
    <property type="match status" value="1"/>
</dbReference>
<keyword evidence="3" id="KW-1185">Reference proteome</keyword>
<accession>A0A5C1Q861</accession>
<sequence>MSIDHNELKKLEDEVVVQRPPKKKGSVIKEPLYKIKLVYSGETEVARIKSGISVGDNIIVNSRYGKDLGIVLGVVKNHKDVVEDDIIPILRICNERDIKRLEENVIKEKKAFVTCKEKISSLNLDMKLTGVHYLLDEPKILFYFTADNRVDFRELVKSLVSIFKMRIELRQIGVRDESRLLGGMGVCGRVICCHGLTDSLKPVSIKMAKEQNLSLNSMKISGPCGRLLCCLEYEYDFYESEKARLPNQGSKIRYQKDLYNIDEVNIFSKTITVSGYDRSFIKVPFTDIKKLKVSGKL</sequence>
<organism evidence="2 3">
    <name type="scientific">Thiospirochaeta perfilievii</name>
    <dbReference type="NCBI Taxonomy" id="252967"/>
    <lineage>
        <taxon>Bacteria</taxon>
        <taxon>Pseudomonadati</taxon>
        <taxon>Spirochaetota</taxon>
        <taxon>Spirochaetia</taxon>
        <taxon>Spirochaetales</taxon>
        <taxon>Spirochaetaceae</taxon>
        <taxon>Thiospirochaeta</taxon>
    </lineage>
</organism>
<dbReference type="GO" id="GO:0005737">
    <property type="term" value="C:cytoplasm"/>
    <property type="evidence" value="ECO:0007669"/>
    <property type="project" value="TreeGrafter"/>
</dbReference>
<proteinExistence type="predicted"/>
<dbReference type="NCBIfam" id="NF041131">
    <property type="entry name" value="RicT_YaaT_fam"/>
    <property type="match status" value="1"/>
</dbReference>
<dbReference type="EMBL" id="CP035807">
    <property type="protein sequence ID" value="QEN03597.1"/>
    <property type="molecule type" value="Genomic_DNA"/>
</dbReference>